<evidence type="ECO:0000256" key="2">
    <source>
        <dbReference type="SAM" id="Phobius"/>
    </source>
</evidence>
<evidence type="ECO:0000313" key="3">
    <source>
        <dbReference type="EMBL" id="CAJ1391324.1"/>
    </source>
</evidence>
<feature type="transmembrane region" description="Helical" evidence="2">
    <location>
        <begin position="31"/>
        <end position="52"/>
    </location>
</feature>
<accession>A0AA36IR56</accession>
<feature type="region of interest" description="Disordered" evidence="1">
    <location>
        <begin position="67"/>
        <end position="90"/>
    </location>
</feature>
<dbReference type="AlphaFoldDB" id="A0AA36IR56"/>
<keyword evidence="2" id="KW-1133">Transmembrane helix</keyword>
<evidence type="ECO:0000313" key="4">
    <source>
        <dbReference type="Proteomes" id="UP001178507"/>
    </source>
</evidence>
<proteinExistence type="predicted"/>
<organism evidence="3 4">
    <name type="scientific">Effrenium voratum</name>
    <dbReference type="NCBI Taxonomy" id="2562239"/>
    <lineage>
        <taxon>Eukaryota</taxon>
        <taxon>Sar</taxon>
        <taxon>Alveolata</taxon>
        <taxon>Dinophyceae</taxon>
        <taxon>Suessiales</taxon>
        <taxon>Symbiodiniaceae</taxon>
        <taxon>Effrenium</taxon>
    </lineage>
</organism>
<protein>
    <submittedName>
        <fullName evidence="3">Uncharacterized protein</fullName>
    </submittedName>
</protein>
<dbReference type="Proteomes" id="UP001178507">
    <property type="component" value="Unassembled WGS sequence"/>
</dbReference>
<name>A0AA36IR56_9DINO</name>
<keyword evidence="4" id="KW-1185">Reference proteome</keyword>
<gene>
    <name evidence="3" type="ORF">EVOR1521_LOCUS16588</name>
</gene>
<sequence>MTWSHSVPNSAFDNGTGFVDSMRIAHRQKRLIATWFSMFAVLMLFLAGGTFAHADAVKTPASDCYSSSKSPSVHAAGAHETSGCKSSTPSQSLHCGAHILLAPAVADLSDTTADHTPIDWPVKALTGRSNALDPPPPRYPSSLI</sequence>
<evidence type="ECO:0000256" key="1">
    <source>
        <dbReference type="SAM" id="MobiDB-lite"/>
    </source>
</evidence>
<keyword evidence="2" id="KW-0472">Membrane</keyword>
<dbReference type="EMBL" id="CAUJNA010002223">
    <property type="protein sequence ID" value="CAJ1391324.1"/>
    <property type="molecule type" value="Genomic_DNA"/>
</dbReference>
<comment type="caution">
    <text evidence="3">The sequence shown here is derived from an EMBL/GenBank/DDBJ whole genome shotgun (WGS) entry which is preliminary data.</text>
</comment>
<keyword evidence="2" id="KW-0812">Transmembrane</keyword>
<reference evidence="3" key="1">
    <citation type="submission" date="2023-08" db="EMBL/GenBank/DDBJ databases">
        <authorList>
            <person name="Chen Y."/>
            <person name="Shah S."/>
            <person name="Dougan E. K."/>
            <person name="Thang M."/>
            <person name="Chan C."/>
        </authorList>
    </citation>
    <scope>NUCLEOTIDE SEQUENCE</scope>
</reference>